<evidence type="ECO:0000256" key="1">
    <source>
        <dbReference type="SAM" id="MobiDB-lite"/>
    </source>
</evidence>
<reference evidence="2" key="1">
    <citation type="submission" date="2020-01" db="EMBL/GenBank/DDBJ databases">
        <authorList>
            <person name="Mishra B."/>
        </authorList>
    </citation>
    <scope>NUCLEOTIDE SEQUENCE [LARGE SCALE GENOMIC DNA]</scope>
</reference>
<dbReference type="PANTHER" id="PTHR47481:SF22">
    <property type="entry name" value="RETROTRANSPOSON GAG DOMAIN-CONTAINING PROTEIN"/>
    <property type="match status" value="1"/>
</dbReference>
<organism evidence="2 3">
    <name type="scientific">Microthlaspi erraticum</name>
    <dbReference type="NCBI Taxonomy" id="1685480"/>
    <lineage>
        <taxon>Eukaryota</taxon>
        <taxon>Viridiplantae</taxon>
        <taxon>Streptophyta</taxon>
        <taxon>Embryophyta</taxon>
        <taxon>Tracheophyta</taxon>
        <taxon>Spermatophyta</taxon>
        <taxon>Magnoliopsida</taxon>
        <taxon>eudicotyledons</taxon>
        <taxon>Gunneridae</taxon>
        <taxon>Pentapetalae</taxon>
        <taxon>rosids</taxon>
        <taxon>malvids</taxon>
        <taxon>Brassicales</taxon>
        <taxon>Brassicaceae</taxon>
        <taxon>Coluteocarpeae</taxon>
        <taxon>Microthlaspi</taxon>
    </lineage>
</organism>
<sequence>MANSGNNSPAGVTDAINTNSQTIFTINMTSVSKLTSTNYLMCSLQVHALLDGYDLVGHLDGSILVPQPTLTVADVVSVNPAYTIWKRQDKLIFSSLIGAISTPIQPIVSRATTAAEVWQTLATTYAKPSRGHIKQLKLQLKQWKKDTKTIDVKIAKNSPKWSKRSQITKFPSLEHQNLHFSLETKPEHPKYGRVFMPSRRPKVMILIWKDRYLSCDTRRSGKRSFGSLIWPELNFYQDMSGKRPSRARGDFDVSIGPSHRAKGLSSS</sequence>
<comment type="caution">
    <text evidence="2">The sequence shown here is derived from an EMBL/GenBank/DDBJ whole genome shotgun (WGS) entry which is preliminary data.</text>
</comment>
<evidence type="ECO:0000313" key="2">
    <source>
        <dbReference type="EMBL" id="CAA7016972.1"/>
    </source>
</evidence>
<dbReference type="EMBL" id="CACVBM020000274">
    <property type="protein sequence ID" value="CAA7016972.1"/>
    <property type="molecule type" value="Genomic_DNA"/>
</dbReference>
<protein>
    <recommendedName>
        <fullName evidence="4">Retrotransposon Copia-like N-terminal domain-containing protein</fullName>
    </recommendedName>
</protein>
<keyword evidence="3" id="KW-1185">Reference proteome</keyword>
<proteinExistence type="predicted"/>
<gene>
    <name evidence="2" type="ORF">MERR_LOCUS4207</name>
</gene>
<name>A0A6D2HST2_9BRAS</name>
<dbReference type="Proteomes" id="UP000467841">
    <property type="component" value="Unassembled WGS sequence"/>
</dbReference>
<dbReference type="AlphaFoldDB" id="A0A6D2HST2"/>
<dbReference type="OrthoDB" id="1912561at2759"/>
<dbReference type="PANTHER" id="PTHR47481">
    <property type="match status" value="1"/>
</dbReference>
<feature type="region of interest" description="Disordered" evidence="1">
    <location>
        <begin position="241"/>
        <end position="267"/>
    </location>
</feature>
<dbReference type="Pfam" id="PF14223">
    <property type="entry name" value="Retrotran_gag_2"/>
    <property type="match status" value="1"/>
</dbReference>
<evidence type="ECO:0000313" key="3">
    <source>
        <dbReference type="Proteomes" id="UP000467841"/>
    </source>
</evidence>
<evidence type="ECO:0008006" key="4">
    <source>
        <dbReference type="Google" id="ProtNLM"/>
    </source>
</evidence>
<accession>A0A6D2HST2</accession>